<dbReference type="Gene3D" id="1.20.1420.30">
    <property type="entry name" value="NCX, central ion-binding region"/>
    <property type="match status" value="2"/>
</dbReference>
<feature type="transmembrane region" description="Helical" evidence="5">
    <location>
        <begin position="301"/>
        <end position="323"/>
    </location>
</feature>
<evidence type="ECO:0000313" key="7">
    <source>
        <dbReference type="EMBL" id="KGX92857.1"/>
    </source>
</evidence>
<gene>
    <name evidence="7" type="ORF">N781_13265</name>
</gene>
<keyword evidence="3 5" id="KW-1133">Transmembrane helix</keyword>
<protein>
    <submittedName>
        <fullName evidence="7">Cation transporter</fullName>
    </submittedName>
</protein>
<evidence type="ECO:0000256" key="3">
    <source>
        <dbReference type="ARBA" id="ARBA00022989"/>
    </source>
</evidence>
<dbReference type="InterPro" id="IPR044880">
    <property type="entry name" value="NCX_ion-bd_dom_sf"/>
</dbReference>
<proteinExistence type="predicted"/>
<keyword evidence="8" id="KW-1185">Reference proteome</keyword>
<sequence length="329" mass="35411">MVYLLFAIAATVTVILAVYLSIYADVIDKKTAISGAMIGLLLGASTSLPEITTSVTSIVIDNPDLAVGNLLGSNLFNVCILAVLDLIYRRQRILNHSNQEHLSSSILGIVMSLVVMLSLLFNGTFAIFAIGLDTLLLITLYIIGVKVMSYYSNEGEKEAGEPLEERYDVLSLRQVVLRFITVSLLTIVFGSILTISGDEIAVLTGLGSSFVGSLLIAASTSLPEAVASIMAIRLKNYPLMIGGIVGSNLFNLLILSGTDIFYRKDALLQAASGAHIYSILGSMSLIAILIYSLLRKRARNAFTYVIPSILIILCYLAASYMIYTSSTSL</sequence>
<feature type="transmembrane region" description="Helical" evidence="5">
    <location>
        <begin position="175"/>
        <end position="194"/>
    </location>
</feature>
<feature type="transmembrane region" description="Helical" evidence="5">
    <location>
        <begin position="239"/>
        <end position="262"/>
    </location>
</feature>
<evidence type="ECO:0000256" key="2">
    <source>
        <dbReference type="ARBA" id="ARBA00022692"/>
    </source>
</evidence>
<comment type="caution">
    <text evidence="7">The sequence shown here is derived from an EMBL/GenBank/DDBJ whole genome shotgun (WGS) entry which is preliminary data.</text>
</comment>
<reference evidence="7 8" key="1">
    <citation type="submission" date="2013-08" db="EMBL/GenBank/DDBJ databases">
        <authorList>
            <person name="Huang J."/>
            <person name="Wang G."/>
        </authorList>
    </citation>
    <scope>NUCLEOTIDE SEQUENCE [LARGE SCALE GENOMIC DNA]</scope>
    <source>
        <strain evidence="7 8">JSM 076056</strain>
    </source>
</reference>
<dbReference type="GO" id="GO:0006874">
    <property type="term" value="P:intracellular calcium ion homeostasis"/>
    <property type="evidence" value="ECO:0007669"/>
    <property type="project" value="TreeGrafter"/>
</dbReference>
<feature type="transmembrane region" description="Helical" evidence="5">
    <location>
        <begin position="125"/>
        <end position="143"/>
    </location>
</feature>
<feature type="transmembrane region" description="Helical" evidence="5">
    <location>
        <begin position="66"/>
        <end position="88"/>
    </location>
</feature>
<name>A0A0A5IAJ3_9BACI</name>
<dbReference type="RefSeq" id="WP_026799927.1">
    <property type="nucleotide sequence ID" value="NZ_AULI01000006.1"/>
</dbReference>
<keyword evidence="2 5" id="KW-0812">Transmembrane</keyword>
<dbReference type="STRING" id="1385510.GCA_000425205_01485"/>
<feature type="transmembrane region" description="Helical" evidence="5">
    <location>
        <begin position="6"/>
        <end position="26"/>
    </location>
</feature>
<dbReference type="AlphaFoldDB" id="A0A0A5IAJ3"/>
<feature type="transmembrane region" description="Helical" evidence="5">
    <location>
        <begin position="200"/>
        <end position="218"/>
    </location>
</feature>
<evidence type="ECO:0000256" key="1">
    <source>
        <dbReference type="ARBA" id="ARBA00004141"/>
    </source>
</evidence>
<dbReference type="GO" id="GO:0005262">
    <property type="term" value="F:calcium channel activity"/>
    <property type="evidence" value="ECO:0007669"/>
    <property type="project" value="TreeGrafter"/>
</dbReference>
<feature type="transmembrane region" description="Helical" evidence="5">
    <location>
        <begin position="274"/>
        <end position="294"/>
    </location>
</feature>
<keyword evidence="4 5" id="KW-0472">Membrane</keyword>
<evidence type="ECO:0000256" key="5">
    <source>
        <dbReference type="SAM" id="Phobius"/>
    </source>
</evidence>
<dbReference type="Proteomes" id="UP000030528">
    <property type="component" value="Unassembled WGS sequence"/>
</dbReference>
<feature type="domain" description="Sodium/calcium exchanger membrane region" evidence="6">
    <location>
        <begin position="177"/>
        <end position="320"/>
    </location>
</feature>
<dbReference type="InterPro" id="IPR004837">
    <property type="entry name" value="NaCa_Exmemb"/>
</dbReference>
<dbReference type="eggNOG" id="COG0530">
    <property type="taxonomic scope" value="Bacteria"/>
</dbReference>
<evidence type="ECO:0000259" key="6">
    <source>
        <dbReference type="Pfam" id="PF01699"/>
    </source>
</evidence>
<dbReference type="PANTHER" id="PTHR10846">
    <property type="entry name" value="SODIUM/POTASSIUM/CALCIUM EXCHANGER"/>
    <property type="match status" value="1"/>
</dbReference>
<dbReference type="PANTHER" id="PTHR10846:SF8">
    <property type="entry name" value="INNER MEMBRANE PROTEIN YRBG"/>
    <property type="match status" value="1"/>
</dbReference>
<dbReference type="EMBL" id="AVPE01000004">
    <property type="protein sequence ID" value="KGX92857.1"/>
    <property type="molecule type" value="Genomic_DNA"/>
</dbReference>
<comment type="subcellular location">
    <subcellularLocation>
        <location evidence="1">Membrane</location>
        <topology evidence="1">Multi-pass membrane protein</topology>
    </subcellularLocation>
</comment>
<dbReference type="GO" id="GO:0005886">
    <property type="term" value="C:plasma membrane"/>
    <property type="evidence" value="ECO:0007669"/>
    <property type="project" value="TreeGrafter"/>
</dbReference>
<dbReference type="Pfam" id="PF01699">
    <property type="entry name" value="Na_Ca_ex"/>
    <property type="match status" value="2"/>
</dbReference>
<evidence type="ECO:0000313" key="8">
    <source>
        <dbReference type="Proteomes" id="UP000030528"/>
    </source>
</evidence>
<feature type="domain" description="Sodium/calcium exchanger membrane region" evidence="6">
    <location>
        <begin position="3"/>
        <end position="143"/>
    </location>
</feature>
<feature type="transmembrane region" description="Helical" evidence="5">
    <location>
        <begin position="100"/>
        <end position="119"/>
    </location>
</feature>
<dbReference type="GO" id="GO:0008273">
    <property type="term" value="F:calcium, potassium:sodium antiporter activity"/>
    <property type="evidence" value="ECO:0007669"/>
    <property type="project" value="TreeGrafter"/>
</dbReference>
<dbReference type="OrthoDB" id="9794225at2"/>
<dbReference type="InterPro" id="IPR004481">
    <property type="entry name" value="K/Na/Ca-exchanger"/>
</dbReference>
<accession>A0A0A5IAJ3</accession>
<organism evidence="7 8">
    <name type="scientific">Pontibacillus halophilus JSM 076056 = DSM 19796</name>
    <dbReference type="NCBI Taxonomy" id="1385510"/>
    <lineage>
        <taxon>Bacteria</taxon>
        <taxon>Bacillati</taxon>
        <taxon>Bacillota</taxon>
        <taxon>Bacilli</taxon>
        <taxon>Bacillales</taxon>
        <taxon>Bacillaceae</taxon>
        <taxon>Pontibacillus</taxon>
    </lineage>
</organism>
<evidence type="ECO:0000256" key="4">
    <source>
        <dbReference type="ARBA" id="ARBA00023136"/>
    </source>
</evidence>